<protein>
    <submittedName>
        <fullName evidence="2">Uncharacterized protein</fullName>
    </submittedName>
</protein>
<feature type="region of interest" description="Disordered" evidence="1">
    <location>
        <begin position="1"/>
        <end position="21"/>
    </location>
</feature>
<evidence type="ECO:0000313" key="3">
    <source>
        <dbReference type="Proteomes" id="UP000499080"/>
    </source>
</evidence>
<name>A0A4Y2WDA2_ARAVE</name>
<comment type="caution">
    <text evidence="2">The sequence shown here is derived from an EMBL/GenBank/DDBJ whole genome shotgun (WGS) entry which is preliminary data.</text>
</comment>
<dbReference type="AlphaFoldDB" id="A0A4Y2WDA2"/>
<evidence type="ECO:0000256" key="1">
    <source>
        <dbReference type="SAM" id="MobiDB-lite"/>
    </source>
</evidence>
<evidence type="ECO:0000313" key="2">
    <source>
        <dbReference type="EMBL" id="GBO34516.1"/>
    </source>
</evidence>
<reference evidence="2 3" key="1">
    <citation type="journal article" date="2019" name="Sci. Rep.">
        <title>Orb-weaving spider Araneus ventricosus genome elucidates the spidroin gene catalogue.</title>
        <authorList>
            <person name="Kono N."/>
            <person name="Nakamura H."/>
            <person name="Ohtoshi R."/>
            <person name="Moran D.A.P."/>
            <person name="Shinohara A."/>
            <person name="Yoshida Y."/>
            <person name="Fujiwara M."/>
            <person name="Mori M."/>
            <person name="Tomita M."/>
            <person name="Arakawa K."/>
        </authorList>
    </citation>
    <scope>NUCLEOTIDE SEQUENCE [LARGE SCALE GENOMIC DNA]</scope>
</reference>
<gene>
    <name evidence="2" type="ORF">AVEN_111584_1</name>
</gene>
<proteinExistence type="predicted"/>
<accession>A0A4Y2WDA2</accession>
<dbReference type="EMBL" id="BGPR01058361">
    <property type="protein sequence ID" value="GBO34516.1"/>
    <property type="molecule type" value="Genomic_DNA"/>
</dbReference>
<sequence length="141" mass="15872">MESARYPLPPEGTPLKRHRYGGAGSTRLGEGYSWFQNIACSECNDDRPHLSNVILEQHVRLFRGAMEFAQFLFMEMTTPSSPLQHYGRIPSIGGYHLYGLARHTHRTWKSNTACVVFMLGRQNCSQSPLPPVYQTSAEGIA</sequence>
<dbReference type="Proteomes" id="UP000499080">
    <property type="component" value="Unassembled WGS sequence"/>
</dbReference>
<organism evidence="2 3">
    <name type="scientific">Araneus ventricosus</name>
    <name type="common">Orbweaver spider</name>
    <name type="synonym">Epeira ventricosa</name>
    <dbReference type="NCBI Taxonomy" id="182803"/>
    <lineage>
        <taxon>Eukaryota</taxon>
        <taxon>Metazoa</taxon>
        <taxon>Ecdysozoa</taxon>
        <taxon>Arthropoda</taxon>
        <taxon>Chelicerata</taxon>
        <taxon>Arachnida</taxon>
        <taxon>Araneae</taxon>
        <taxon>Araneomorphae</taxon>
        <taxon>Entelegynae</taxon>
        <taxon>Araneoidea</taxon>
        <taxon>Araneidae</taxon>
        <taxon>Araneus</taxon>
    </lineage>
</organism>
<keyword evidence="3" id="KW-1185">Reference proteome</keyword>